<name>A0AB37VRW6_ENTFC</name>
<dbReference type="EMBL" id="PJVH01000023">
    <property type="protein sequence ID" value="RXU87528.1"/>
    <property type="molecule type" value="Genomic_DNA"/>
</dbReference>
<dbReference type="AlphaFoldDB" id="A0AB37VRW6"/>
<dbReference type="Pfam" id="PF04230">
    <property type="entry name" value="PS_pyruv_trans"/>
    <property type="match status" value="1"/>
</dbReference>
<evidence type="ECO:0000259" key="1">
    <source>
        <dbReference type="Pfam" id="PF04230"/>
    </source>
</evidence>
<dbReference type="InterPro" id="IPR007345">
    <property type="entry name" value="Polysacch_pyruvyl_Trfase"/>
</dbReference>
<sequence length="363" mass="42457">MRIGINTIVDYNNYGNRLQNYALQEVLVKKGYEVQTIKNLFQSDMPQKRNLVKKAFCAIKDGNLESKIKNRKLNRIRTNKFVNFTKKWIYESEDMITSLDQGINIDNDFDFYIIGSDQVWNYTFSRFSELDFVSYSNKPKISYAASFGVTFVPDKQKNFFIEGLNNIDFISVREEAGKKIVEELSDKKATVVLDPTMLLDKEEWGKLSKESNFDTNFSYVLTYFLGEFTIEYKKYVEKYAKEKKVKIINIGDISDRKTWLADPSDFVKLFENAQAVFTDSFHACVFSIIFEKYFEVFERQSTLLSMNSRIDTLLTSLSIEDRWNRGGDSHKKEINYSEVKKLLEYKKKESMDFLDSALKGIVL</sequence>
<organism evidence="2 3">
    <name type="scientific">Enterococcus faecium</name>
    <name type="common">Streptococcus faecium</name>
    <dbReference type="NCBI Taxonomy" id="1352"/>
    <lineage>
        <taxon>Bacteria</taxon>
        <taxon>Bacillati</taxon>
        <taxon>Bacillota</taxon>
        <taxon>Bacilli</taxon>
        <taxon>Lactobacillales</taxon>
        <taxon>Enterococcaceae</taxon>
        <taxon>Enterococcus</taxon>
    </lineage>
</organism>
<feature type="domain" description="Polysaccharide pyruvyl transferase" evidence="1">
    <location>
        <begin position="13"/>
        <end position="294"/>
    </location>
</feature>
<evidence type="ECO:0000313" key="3">
    <source>
        <dbReference type="Proteomes" id="UP000289562"/>
    </source>
</evidence>
<gene>
    <name evidence="2" type="ORF">CYQ77_08310</name>
</gene>
<reference evidence="2 3" key="1">
    <citation type="submission" date="2017-12" db="EMBL/GenBank/DDBJ databases">
        <title>A pool of 800 enterococci isolated from chicken carcass rinse samples from New Zealand.</title>
        <authorList>
            <person name="Zhang J."/>
            <person name="Rogers L."/>
            <person name="Midwinter A."/>
            <person name="French N."/>
        </authorList>
    </citation>
    <scope>NUCLEOTIDE SEQUENCE [LARGE SCALE GENOMIC DNA]</scope>
    <source>
        <strain evidence="2 3">EN697</strain>
    </source>
</reference>
<evidence type="ECO:0000313" key="2">
    <source>
        <dbReference type="EMBL" id="RXU87528.1"/>
    </source>
</evidence>
<proteinExistence type="predicted"/>
<comment type="caution">
    <text evidence="2">The sequence shown here is derived from an EMBL/GenBank/DDBJ whole genome shotgun (WGS) entry which is preliminary data.</text>
</comment>
<dbReference type="Proteomes" id="UP000289562">
    <property type="component" value="Unassembled WGS sequence"/>
</dbReference>
<accession>A0AB37VRW6</accession>
<protein>
    <recommendedName>
        <fullName evidence="1">Polysaccharide pyruvyl transferase domain-containing protein</fullName>
    </recommendedName>
</protein>
<dbReference type="RefSeq" id="WP_104853637.1">
    <property type="nucleotide sequence ID" value="NZ_JBCAMO010000097.1"/>
</dbReference>